<evidence type="ECO:0000313" key="2">
    <source>
        <dbReference type="Proteomes" id="UP000069850"/>
    </source>
</evidence>
<dbReference type="AlphaFoldDB" id="A0A0X3BHW6"/>
<dbReference type="EMBL" id="LT158599">
    <property type="protein sequence ID" value="CVK31756.1"/>
    <property type="molecule type" value="Genomic_DNA"/>
</dbReference>
<dbReference type="RefSeq" id="WP_062261742.1">
    <property type="nucleotide sequence ID" value="NZ_LT158599.1"/>
</dbReference>
<reference evidence="1 2" key="1">
    <citation type="submission" date="2016-01" db="EMBL/GenBank/DDBJ databases">
        <authorList>
            <person name="Manzoor S."/>
        </authorList>
    </citation>
    <scope>NUCLEOTIDE SEQUENCE [LARGE SCALE GENOMIC DNA]</scope>
    <source>
        <strain evidence="1">Methanoculleus sp MAB1</strain>
    </source>
</reference>
<gene>
    <name evidence="1" type="ORF">MMAB1_0539</name>
</gene>
<dbReference type="GeneID" id="27136595"/>
<proteinExistence type="predicted"/>
<dbReference type="Proteomes" id="UP000069850">
    <property type="component" value="Chromosome 1"/>
</dbReference>
<sequence>MRRIYHRFPQQIDLDFELARPFRDVLSCIARLHNTHTTSKGSGGLVKERIIIQVADGRTQFLDLDALVPLSEKTSEAVDFRVDFQRTLLTPEKRLPVAENVFYLRIVDKGPVTECYAAKESPHGDMDAMDLRTFLKGACE</sequence>
<organism evidence="1 2">
    <name type="scientific">Methanoculleus bourgensis</name>
    <dbReference type="NCBI Taxonomy" id="83986"/>
    <lineage>
        <taxon>Archaea</taxon>
        <taxon>Methanobacteriati</taxon>
        <taxon>Methanobacteriota</taxon>
        <taxon>Stenosarchaea group</taxon>
        <taxon>Methanomicrobia</taxon>
        <taxon>Methanomicrobiales</taxon>
        <taxon>Methanomicrobiaceae</taxon>
        <taxon>Methanoculleus</taxon>
    </lineage>
</organism>
<name>A0A0X3BHW6_9EURY</name>
<dbReference type="KEGG" id="mema:MMAB1_0539"/>
<evidence type="ECO:0000313" key="1">
    <source>
        <dbReference type="EMBL" id="CVK31756.1"/>
    </source>
</evidence>
<dbReference type="OrthoDB" id="104780at2157"/>
<accession>A0A0X3BHW6</accession>
<protein>
    <submittedName>
        <fullName evidence="1">Uncharacterized protein</fullName>
    </submittedName>
</protein>